<proteinExistence type="predicted"/>
<comment type="caution">
    <text evidence="4">The sequence shown here is derived from an EMBL/GenBank/DDBJ whole genome shotgun (WGS) entry which is preliminary data.</text>
</comment>
<evidence type="ECO:0000313" key="4">
    <source>
        <dbReference type="EMBL" id="MBR8828168.1"/>
    </source>
</evidence>
<evidence type="ECO:0000256" key="1">
    <source>
        <dbReference type="ARBA" id="ARBA00004613"/>
    </source>
</evidence>
<feature type="non-terminal residue" evidence="4">
    <location>
        <position position="1"/>
    </location>
</feature>
<dbReference type="Gene3D" id="2.150.10.10">
    <property type="entry name" value="Serralysin-like metalloprotease, C-terminal"/>
    <property type="match status" value="2"/>
</dbReference>
<feature type="region of interest" description="Disordered" evidence="3">
    <location>
        <begin position="110"/>
        <end position="129"/>
    </location>
</feature>
<dbReference type="GO" id="GO:0005509">
    <property type="term" value="F:calcium ion binding"/>
    <property type="evidence" value="ECO:0007669"/>
    <property type="project" value="InterPro"/>
</dbReference>
<dbReference type="InterPro" id="IPR050557">
    <property type="entry name" value="RTX_toxin/Mannuronan_C5-epim"/>
</dbReference>
<protein>
    <submittedName>
        <fullName evidence="4">Calx-beta domain protein</fullName>
    </submittedName>
</protein>
<keyword evidence="2" id="KW-0964">Secreted</keyword>
<reference evidence="4" key="1">
    <citation type="submission" date="2021-02" db="EMBL/GenBank/DDBJ databases">
        <title>Metagenome analyses of Stigonema ocellatum DSM 106950, Chlorogloea purpurea SAG 13.99 and Gomphosphaeria aponina DSM 107014.</title>
        <authorList>
            <person name="Marter P."/>
            <person name="Huang S."/>
        </authorList>
    </citation>
    <scope>NUCLEOTIDE SEQUENCE</scope>
    <source>
        <strain evidence="4">JP213</strain>
    </source>
</reference>
<dbReference type="PROSITE" id="PS00330">
    <property type="entry name" value="HEMOLYSIN_CALCIUM"/>
    <property type="match status" value="2"/>
</dbReference>
<dbReference type="InterPro" id="IPR001343">
    <property type="entry name" value="Hemolysn_Ca-bd"/>
</dbReference>
<feature type="compositionally biased region" description="Low complexity" evidence="3">
    <location>
        <begin position="113"/>
        <end position="129"/>
    </location>
</feature>
<evidence type="ECO:0000313" key="5">
    <source>
        <dbReference type="Proteomes" id="UP000767446"/>
    </source>
</evidence>
<dbReference type="PRINTS" id="PR00313">
    <property type="entry name" value="CABNDNGRPT"/>
</dbReference>
<dbReference type="SUPFAM" id="SSF51120">
    <property type="entry name" value="beta-Roll"/>
    <property type="match status" value="2"/>
</dbReference>
<name>A0A941GVP0_9CHRO</name>
<dbReference type="PANTHER" id="PTHR38340:SF1">
    <property type="entry name" value="S-LAYER PROTEIN"/>
    <property type="match status" value="1"/>
</dbReference>
<accession>A0A941GVP0</accession>
<dbReference type="PANTHER" id="PTHR38340">
    <property type="entry name" value="S-LAYER PROTEIN"/>
    <property type="match status" value="1"/>
</dbReference>
<dbReference type="InterPro" id="IPR018511">
    <property type="entry name" value="Hemolysin-typ_Ca-bd_CS"/>
</dbReference>
<comment type="subcellular location">
    <subcellularLocation>
        <location evidence="1">Secreted</location>
    </subcellularLocation>
</comment>
<evidence type="ECO:0000256" key="3">
    <source>
        <dbReference type="SAM" id="MobiDB-lite"/>
    </source>
</evidence>
<gene>
    <name evidence="4" type="ORF">DSM107014_09775</name>
</gene>
<dbReference type="GO" id="GO:0005576">
    <property type="term" value="C:extracellular region"/>
    <property type="evidence" value="ECO:0007669"/>
    <property type="project" value="UniProtKB-SubCell"/>
</dbReference>
<dbReference type="Pfam" id="PF00353">
    <property type="entry name" value="HemolysinCabind"/>
    <property type="match status" value="2"/>
</dbReference>
<dbReference type="Proteomes" id="UP000767446">
    <property type="component" value="Unassembled WGS sequence"/>
</dbReference>
<organism evidence="4 5">
    <name type="scientific">Gomphosphaeria aponina SAG 52.96 = DSM 107014</name>
    <dbReference type="NCBI Taxonomy" id="1521640"/>
    <lineage>
        <taxon>Bacteria</taxon>
        <taxon>Bacillati</taxon>
        <taxon>Cyanobacteriota</taxon>
        <taxon>Cyanophyceae</taxon>
        <taxon>Oscillatoriophycideae</taxon>
        <taxon>Chroococcales</taxon>
        <taxon>Gomphosphaeriaceae</taxon>
        <taxon>Gomphosphaeria</taxon>
    </lineage>
</organism>
<dbReference type="InterPro" id="IPR011049">
    <property type="entry name" value="Serralysin-like_metalloprot_C"/>
</dbReference>
<sequence>AGDDTVNSNITITTLAANVENINLQGTANINATGNTLNNNLTGNSGNNILNGGAGNDKMAGGAGNDIYIVGQSGDVVLEESKAGNDLIKSSQDYTIGENQERLTLTGKANLKGTGNETNNTITGNSGNNELVGNGGNDILTGGAGNDNLVGGAGNDILTGGAGVDKFVFNALAEKIDTLKDFLPGTDKICINKIGFSELLQPGVLPSDQFVLGTAPLDSNDYFIYNAINGQVSFDADGVGTAQSTHVLATLTGVSALSANDIIIF</sequence>
<evidence type="ECO:0000256" key="2">
    <source>
        <dbReference type="ARBA" id="ARBA00022525"/>
    </source>
</evidence>
<dbReference type="EMBL" id="JADQBC010000057">
    <property type="protein sequence ID" value="MBR8828168.1"/>
    <property type="molecule type" value="Genomic_DNA"/>
</dbReference>
<dbReference type="AlphaFoldDB" id="A0A941GVP0"/>